<accession>A0A7V1EHE2</accession>
<dbReference type="Pfam" id="PF00082">
    <property type="entry name" value="Peptidase_S8"/>
    <property type="match status" value="1"/>
</dbReference>
<sequence>MKKILFCLLAIGLVGITQAKALIDPQLEEVIARTNGDDQIEVLIVLNEQSDEDYLRNLVADLPRREQRYPVVNYLKELSARTQAPIIDYLSLQTQSNKVSDIQSLWIINAVYCKATPDIINEIANQKDVAFIAYPYVASENILLTVGDPVPVDVLDYRTKEWNIVKIAADSCWAEGYKGQGVIVGIIDTGVNYNHLDLRNHMWTDPNYPYHGWNFEQNNNNPIDAHGHGTHCAGTIASDGSAGDSCGVAPQCSIMVCRVRTSIAYPMPDTISEKNVFDAMQFVISPPLSPNHGADVVSMSLGWFVAWTPRRSMWRKSVTNVALAGIPYFIAAGNERSYASSYCPVPYNLRCPGDVPPPWHHPSEVQGRLAGAISIAATDNTDALASFSSCGPSCWEDAPWYWDYPFRPGPGILKPDIAAPGVNITSCAYNNNSGYLSGWSGTSMATPHCAGLAALMLSKNPNLTVAQIDSIMQFTALDLGTAGKDTMFGAGRIRAKRAIDFTPSGSLPDLRLAEIGTVVLDPPANGNNNDFFDPSERITLVDTIINLGTAAATSVTGKLRTTNTHITIIDSTATFGDINPKAKGHNGADPFVLQADTLIQLGTLVPFELELTSGTYTRKLYYQLRMGSVEGPDSAGYFVIDNTDSFYTERPVYNWIEINPNYGGPGTSIGAGGPMVTRRIRSPFVIRHYAKRLGNATTDSISVCTNGWISFGRQTITVQHNSILPKVVDYGSQTSAPNMVAAFWDTLNTGSTGSTWWYYNDAANHRFIIQYDSVTGSASNRLTFQIIIYDSTLAGPGLKNDIVIQYKRVTEPTTSCTIGQQDSLKKYGICYLFNKIYDTGAAPLVSGRAIKFTTKQPRMLNWIGVEEFSEYVDPGTKRISLAPNPSHNSVNVYYTVDNKAKVTLKVYNTLGQLVRSLINETKTPGVYNIRWNGDDDLGREVSAGVYFFNLLIEDKNYNTRGVLLR</sequence>
<evidence type="ECO:0000256" key="3">
    <source>
        <dbReference type="ARBA" id="ARBA00022801"/>
    </source>
</evidence>
<proteinExistence type="inferred from homology"/>
<feature type="signal peptide" evidence="8">
    <location>
        <begin position="1"/>
        <end position="19"/>
    </location>
</feature>
<feature type="active site" description="Charge relay system" evidence="5 6">
    <location>
        <position position="188"/>
    </location>
</feature>
<dbReference type="NCBIfam" id="TIGR04183">
    <property type="entry name" value="Por_Secre_tail"/>
    <property type="match status" value="1"/>
</dbReference>
<evidence type="ECO:0000259" key="9">
    <source>
        <dbReference type="Pfam" id="PF00082"/>
    </source>
</evidence>
<name>A0A7V1EHE2_UNCW3</name>
<evidence type="ECO:0000256" key="6">
    <source>
        <dbReference type="PROSITE-ProRule" id="PRU01240"/>
    </source>
</evidence>
<evidence type="ECO:0000313" key="11">
    <source>
        <dbReference type="EMBL" id="HDY58413.1"/>
    </source>
</evidence>
<feature type="active site" description="Charge relay system" evidence="5 6">
    <location>
        <position position="443"/>
    </location>
</feature>
<dbReference type="EMBL" id="DSKY01000007">
    <property type="protein sequence ID" value="HDY58413.1"/>
    <property type="molecule type" value="Genomic_DNA"/>
</dbReference>
<dbReference type="PRINTS" id="PR00723">
    <property type="entry name" value="SUBTILISIN"/>
</dbReference>
<dbReference type="InterPro" id="IPR023827">
    <property type="entry name" value="Peptidase_S8_Asp-AS"/>
</dbReference>
<gene>
    <name evidence="11" type="ORF">ENP86_02520</name>
</gene>
<comment type="caution">
    <text evidence="11">The sequence shown here is derived from an EMBL/GenBank/DDBJ whole genome shotgun (WGS) entry which is preliminary data.</text>
</comment>
<dbReference type="Gene3D" id="3.40.50.200">
    <property type="entry name" value="Peptidase S8/S53 domain"/>
    <property type="match status" value="1"/>
</dbReference>
<dbReference type="InterPro" id="IPR026444">
    <property type="entry name" value="Secre_tail"/>
</dbReference>
<dbReference type="InterPro" id="IPR025965">
    <property type="entry name" value="FlgD/Vpr_Ig-like"/>
</dbReference>
<dbReference type="PANTHER" id="PTHR43806:SF11">
    <property type="entry name" value="CEREVISIN-RELATED"/>
    <property type="match status" value="1"/>
</dbReference>
<dbReference type="InterPro" id="IPR050131">
    <property type="entry name" value="Peptidase_S8_subtilisin-like"/>
</dbReference>
<evidence type="ECO:0000256" key="4">
    <source>
        <dbReference type="ARBA" id="ARBA00022825"/>
    </source>
</evidence>
<protein>
    <submittedName>
        <fullName evidence="11">T9SS type A sorting domain-containing protein</fullName>
    </submittedName>
</protein>
<evidence type="ECO:0000256" key="1">
    <source>
        <dbReference type="ARBA" id="ARBA00011073"/>
    </source>
</evidence>
<keyword evidence="8" id="KW-0732">Signal</keyword>
<dbReference type="PROSITE" id="PS51892">
    <property type="entry name" value="SUBTILASE"/>
    <property type="match status" value="1"/>
</dbReference>
<keyword evidence="2 6" id="KW-0645">Protease</keyword>
<evidence type="ECO:0000256" key="8">
    <source>
        <dbReference type="SAM" id="SignalP"/>
    </source>
</evidence>
<reference evidence="11" key="1">
    <citation type="journal article" date="2020" name="mSystems">
        <title>Genome- and Community-Level Interaction Insights into Carbon Utilization and Element Cycling Functions of Hydrothermarchaeota in Hydrothermal Sediment.</title>
        <authorList>
            <person name="Zhou Z."/>
            <person name="Liu Y."/>
            <person name="Xu W."/>
            <person name="Pan J."/>
            <person name="Luo Z.H."/>
            <person name="Li M."/>
        </authorList>
    </citation>
    <scope>NUCLEOTIDE SEQUENCE [LARGE SCALE GENOMIC DNA]</scope>
    <source>
        <strain evidence="11">SpSt-258</strain>
    </source>
</reference>
<dbReference type="Gene3D" id="2.60.40.4070">
    <property type="match status" value="1"/>
</dbReference>
<keyword evidence="3 6" id="KW-0378">Hydrolase</keyword>
<evidence type="ECO:0000256" key="5">
    <source>
        <dbReference type="PIRSR" id="PIRSR615500-1"/>
    </source>
</evidence>
<dbReference type="GO" id="GO:0004252">
    <property type="term" value="F:serine-type endopeptidase activity"/>
    <property type="evidence" value="ECO:0007669"/>
    <property type="project" value="UniProtKB-UniRule"/>
</dbReference>
<evidence type="ECO:0000259" key="10">
    <source>
        <dbReference type="Pfam" id="PF13860"/>
    </source>
</evidence>
<dbReference type="InterPro" id="IPR023828">
    <property type="entry name" value="Peptidase_S8_Ser-AS"/>
</dbReference>
<feature type="chain" id="PRO_5031555520" evidence="8">
    <location>
        <begin position="20"/>
        <end position="965"/>
    </location>
</feature>
<dbReference type="PROSITE" id="PS00136">
    <property type="entry name" value="SUBTILASE_ASP"/>
    <property type="match status" value="1"/>
</dbReference>
<organism evidence="11">
    <name type="scientific">candidate division WOR-3 bacterium</name>
    <dbReference type="NCBI Taxonomy" id="2052148"/>
    <lineage>
        <taxon>Bacteria</taxon>
        <taxon>Bacteria division WOR-3</taxon>
    </lineage>
</organism>
<feature type="domain" description="FlgD/Vpr Ig-like" evidence="10">
    <location>
        <begin position="888"/>
        <end position="949"/>
    </location>
</feature>
<feature type="active site" description="Charge relay system" evidence="5 6">
    <location>
        <position position="228"/>
    </location>
</feature>
<dbReference type="GO" id="GO:0006508">
    <property type="term" value="P:proteolysis"/>
    <property type="evidence" value="ECO:0007669"/>
    <property type="project" value="UniProtKB-KW"/>
</dbReference>
<feature type="domain" description="Peptidase S8/S53" evidence="9">
    <location>
        <begin position="179"/>
        <end position="491"/>
    </location>
</feature>
<dbReference type="InterPro" id="IPR022398">
    <property type="entry name" value="Peptidase_S8_His-AS"/>
</dbReference>
<dbReference type="InterPro" id="IPR000209">
    <property type="entry name" value="Peptidase_S8/S53_dom"/>
</dbReference>
<dbReference type="InterPro" id="IPR036852">
    <property type="entry name" value="Peptidase_S8/S53_dom_sf"/>
</dbReference>
<keyword evidence="4 6" id="KW-0720">Serine protease</keyword>
<dbReference type="AlphaFoldDB" id="A0A7V1EHE2"/>
<evidence type="ECO:0000256" key="7">
    <source>
        <dbReference type="RuleBase" id="RU003355"/>
    </source>
</evidence>
<evidence type="ECO:0000256" key="2">
    <source>
        <dbReference type="ARBA" id="ARBA00022670"/>
    </source>
</evidence>
<comment type="similarity">
    <text evidence="1 6 7">Belongs to the peptidase S8 family.</text>
</comment>
<dbReference type="PROSITE" id="PS00137">
    <property type="entry name" value="SUBTILASE_HIS"/>
    <property type="match status" value="1"/>
</dbReference>
<dbReference type="PANTHER" id="PTHR43806">
    <property type="entry name" value="PEPTIDASE S8"/>
    <property type="match status" value="1"/>
</dbReference>
<dbReference type="Pfam" id="PF13860">
    <property type="entry name" value="FlgD_ig"/>
    <property type="match status" value="1"/>
</dbReference>
<dbReference type="InterPro" id="IPR015500">
    <property type="entry name" value="Peptidase_S8_subtilisin-rel"/>
</dbReference>
<dbReference type="SUPFAM" id="SSF52743">
    <property type="entry name" value="Subtilisin-like"/>
    <property type="match status" value="1"/>
</dbReference>
<dbReference type="PROSITE" id="PS00138">
    <property type="entry name" value="SUBTILASE_SER"/>
    <property type="match status" value="1"/>
</dbReference>